<feature type="domain" description="HD" evidence="1">
    <location>
        <begin position="119"/>
        <end position="220"/>
    </location>
</feature>
<keyword evidence="3" id="KW-1185">Reference proteome</keyword>
<dbReference type="Gene3D" id="1.10.3210.50">
    <property type="match status" value="1"/>
</dbReference>
<reference evidence="2 3" key="1">
    <citation type="submission" date="2019-02" db="EMBL/GenBank/DDBJ databases">
        <title>Deep-cultivation of Planctomycetes and their phenomic and genomic characterization uncovers novel biology.</title>
        <authorList>
            <person name="Wiegand S."/>
            <person name="Jogler M."/>
            <person name="Boedeker C."/>
            <person name="Pinto D."/>
            <person name="Vollmers J."/>
            <person name="Rivas-Marin E."/>
            <person name="Kohn T."/>
            <person name="Peeters S.H."/>
            <person name="Heuer A."/>
            <person name="Rast P."/>
            <person name="Oberbeckmann S."/>
            <person name="Bunk B."/>
            <person name="Jeske O."/>
            <person name="Meyerdierks A."/>
            <person name="Storesund J.E."/>
            <person name="Kallscheuer N."/>
            <person name="Luecker S."/>
            <person name="Lage O.M."/>
            <person name="Pohl T."/>
            <person name="Merkel B.J."/>
            <person name="Hornburger P."/>
            <person name="Mueller R.-W."/>
            <person name="Bruemmer F."/>
            <person name="Labrenz M."/>
            <person name="Spormann A.M."/>
            <person name="Op den Camp H."/>
            <person name="Overmann J."/>
            <person name="Amann R."/>
            <person name="Jetten M.S.M."/>
            <person name="Mascher T."/>
            <person name="Medema M.H."/>
            <person name="Devos D.P."/>
            <person name="Kaster A.-K."/>
            <person name="Ovreas L."/>
            <person name="Rohde M."/>
            <person name="Galperin M.Y."/>
            <person name="Jogler C."/>
        </authorList>
    </citation>
    <scope>NUCLEOTIDE SEQUENCE [LARGE SCALE GENOMIC DNA]</scope>
    <source>
        <strain evidence="2 3">K22_7</strain>
    </source>
</reference>
<keyword evidence="2" id="KW-0378">Hydrolase</keyword>
<gene>
    <name evidence="2" type="ORF">K227x_33520</name>
</gene>
<name>A0A517NCT8_9BACT</name>
<protein>
    <submittedName>
        <fullName evidence="2">Putative hydrolase</fullName>
    </submittedName>
</protein>
<evidence type="ECO:0000259" key="1">
    <source>
        <dbReference type="PROSITE" id="PS51831"/>
    </source>
</evidence>
<organism evidence="2 3">
    <name type="scientific">Rubripirellula lacrimiformis</name>
    <dbReference type="NCBI Taxonomy" id="1930273"/>
    <lineage>
        <taxon>Bacteria</taxon>
        <taxon>Pseudomonadati</taxon>
        <taxon>Planctomycetota</taxon>
        <taxon>Planctomycetia</taxon>
        <taxon>Pirellulales</taxon>
        <taxon>Pirellulaceae</taxon>
        <taxon>Rubripirellula</taxon>
    </lineage>
</organism>
<dbReference type="CDD" id="cd00077">
    <property type="entry name" value="HDc"/>
    <property type="match status" value="1"/>
</dbReference>
<dbReference type="SMART" id="SM00471">
    <property type="entry name" value="HDc"/>
    <property type="match status" value="1"/>
</dbReference>
<dbReference type="InterPro" id="IPR006674">
    <property type="entry name" value="HD_domain"/>
</dbReference>
<dbReference type="AlphaFoldDB" id="A0A517NCT8"/>
<dbReference type="KEGG" id="rlc:K227x_33520"/>
<evidence type="ECO:0000313" key="3">
    <source>
        <dbReference type="Proteomes" id="UP000318538"/>
    </source>
</evidence>
<sequence>MVLLLRINCNSVAVRPLAGQSVLDGIRRFLAAAETRARTANAARRAGIDPAGGVVVPVGNLQQRVPRMAWNPGGKRFRFPGRENRLADDKKDTVLNQRLVQETESIVRTRMAGQAAGHGVDHVLRVLASARAIHQVVKCDLLIVELAALLHDIGDAKFHDGIERSAEFSRQILGELGADAATIDHVAHIVDNISFRKGESAKPLSLEGQVVQDADRLDALGAIGIVRTIEYGAAFGQPFYVADADTAKTGVGHFHDKLFKLKSLMNTDAARQMAVEREQFMRRFLDQFLAESKH</sequence>
<evidence type="ECO:0000313" key="2">
    <source>
        <dbReference type="EMBL" id="QDT04954.1"/>
    </source>
</evidence>
<dbReference type="PROSITE" id="PS51831">
    <property type="entry name" value="HD"/>
    <property type="match status" value="1"/>
</dbReference>
<accession>A0A517NCT8</accession>
<dbReference type="PANTHER" id="PTHR33594">
    <property type="entry name" value="SUPERFAMILY HYDROLASE, PUTATIVE (AFU_ORTHOLOGUE AFUA_1G03035)-RELATED"/>
    <property type="match status" value="1"/>
</dbReference>
<dbReference type="EMBL" id="CP036525">
    <property type="protein sequence ID" value="QDT04954.1"/>
    <property type="molecule type" value="Genomic_DNA"/>
</dbReference>
<proteinExistence type="predicted"/>
<dbReference type="PANTHER" id="PTHR33594:SF1">
    <property type="entry name" value="HD_PDEASE DOMAIN-CONTAINING PROTEIN"/>
    <property type="match status" value="1"/>
</dbReference>
<dbReference type="SUPFAM" id="SSF109604">
    <property type="entry name" value="HD-domain/PDEase-like"/>
    <property type="match status" value="1"/>
</dbReference>
<dbReference type="InterPro" id="IPR003607">
    <property type="entry name" value="HD/PDEase_dom"/>
</dbReference>
<dbReference type="Proteomes" id="UP000318538">
    <property type="component" value="Chromosome"/>
</dbReference>
<dbReference type="GO" id="GO:0016787">
    <property type="term" value="F:hydrolase activity"/>
    <property type="evidence" value="ECO:0007669"/>
    <property type="project" value="UniProtKB-KW"/>
</dbReference>
<dbReference type="Pfam" id="PF01966">
    <property type="entry name" value="HD"/>
    <property type="match status" value="1"/>
</dbReference>